<reference evidence="1 2" key="1">
    <citation type="submission" date="2020-01" db="EMBL/GenBank/DDBJ databases">
        <authorList>
            <person name="Kim M.K."/>
        </authorList>
    </citation>
    <scope>NUCLEOTIDE SEQUENCE [LARGE SCALE GENOMIC DNA]</scope>
    <source>
        <strain evidence="1 2">BT213</strain>
    </source>
</reference>
<proteinExistence type="predicted"/>
<evidence type="ECO:0008006" key="3">
    <source>
        <dbReference type="Google" id="ProtNLM"/>
    </source>
</evidence>
<organism evidence="1 2">
    <name type="scientific">Pontibacter fetidus</name>
    <dbReference type="NCBI Taxonomy" id="2700082"/>
    <lineage>
        <taxon>Bacteria</taxon>
        <taxon>Pseudomonadati</taxon>
        <taxon>Bacteroidota</taxon>
        <taxon>Cytophagia</taxon>
        <taxon>Cytophagales</taxon>
        <taxon>Hymenobacteraceae</taxon>
        <taxon>Pontibacter</taxon>
    </lineage>
</organism>
<dbReference type="RefSeq" id="WP_162345870.1">
    <property type="nucleotide sequence ID" value="NZ_JAAEAA010000008.1"/>
</dbReference>
<gene>
    <name evidence="1" type="ORF">GWO68_07750</name>
</gene>
<dbReference type="Proteomes" id="UP000478546">
    <property type="component" value="Unassembled WGS sequence"/>
</dbReference>
<accession>A0A6B2GY74</accession>
<name>A0A6B2GY74_9BACT</name>
<protein>
    <recommendedName>
        <fullName evidence="3">STAS/SEC14 domain-containing protein</fullName>
    </recommendedName>
</protein>
<keyword evidence="2" id="KW-1185">Reference proteome</keyword>
<evidence type="ECO:0000313" key="2">
    <source>
        <dbReference type="Proteomes" id="UP000478546"/>
    </source>
</evidence>
<dbReference type="AlphaFoldDB" id="A0A6B2GY74"/>
<sequence>MENPFDFIEFRLDADKKLLYGKWLRDVNNAEYQSGLKYTYELIKDNAITRWLQNSTHLSPRALEDQKWVAEDFGLMLTQSPIKYIATVVPANSLHYPVLLSLREKAYRIFGKTKFMEIFETEEEALAWLIPNMQFYRLPAKILVPNTNHTL</sequence>
<dbReference type="EMBL" id="JAAEAA010000008">
    <property type="protein sequence ID" value="NDK55805.1"/>
    <property type="molecule type" value="Genomic_DNA"/>
</dbReference>
<comment type="caution">
    <text evidence="1">The sequence shown here is derived from an EMBL/GenBank/DDBJ whole genome shotgun (WGS) entry which is preliminary data.</text>
</comment>
<evidence type="ECO:0000313" key="1">
    <source>
        <dbReference type="EMBL" id="NDK55805.1"/>
    </source>
</evidence>